<proteinExistence type="predicted"/>
<evidence type="ECO:0000313" key="2">
    <source>
        <dbReference type="Proteomes" id="UP000514752"/>
    </source>
</evidence>
<dbReference type="EMBL" id="CP059567">
    <property type="protein sequence ID" value="QMT39796.1"/>
    <property type="molecule type" value="Genomic_DNA"/>
</dbReference>
<dbReference type="RefSeq" id="WP_182121576.1">
    <property type="nucleotide sequence ID" value="NZ_CP059567.1"/>
</dbReference>
<dbReference type="Proteomes" id="UP000514752">
    <property type="component" value="Chromosome"/>
</dbReference>
<organism evidence="1 2">
    <name type="scientific">Neisseria shayeganii</name>
    <dbReference type="NCBI Taxonomy" id="607712"/>
    <lineage>
        <taxon>Bacteria</taxon>
        <taxon>Pseudomonadati</taxon>
        <taxon>Pseudomonadota</taxon>
        <taxon>Betaproteobacteria</taxon>
        <taxon>Neisseriales</taxon>
        <taxon>Neisseriaceae</taxon>
        <taxon>Neisseria</taxon>
    </lineage>
</organism>
<name>A0A7D7NAS9_9NEIS</name>
<gene>
    <name evidence="1" type="ORF">H3L94_07925</name>
</gene>
<accession>A0A7D7NAS9</accession>
<reference evidence="1 2" key="1">
    <citation type="submission" date="2020-07" db="EMBL/GenBank/DDBJ databases">
        <title>Genomic diversity of species in the Neisseriaceae family.</title>
        <authorList>
            <person name="Vincent A.T."/>
            <person name="Bernet E."/>
            <person name="Veyrier F.J."/>
        </authorList>
    </citation>
    <scope>NUCLEOTIDE SEQUENCE [LARGE SCALE GENOMIC DNA]</scope>
    <source>
        <strain evidence="1 2">DSM 22244</strain>
    </source>
</reference>
<protein>
    <submittedName>
        <fullName evidence="1">Uncharacterized protein</fullName>
    </submittedName>
</protein>
<dbReference type="KEGG" id="nsg:H3L94_07925"/>
<evidence type="ECO:0000313" key="1">
    <source>
        <dbReference type="EMBL" id="QMT39796.1"/>
    </source>
</evidence>
<sequence length="128" mass="14656">MDLKTYLLPAVLCLPLAAAGQGVYPQCLRLVQDTWQLMAFIQVCDEKSLPSDAVLENVAEQMGKQIEICDRQLDESAQKRLQHDLSTYLERQQSRGIDENAVRRQCSNIDRTLDDMLKRYQSQTQGRP</sequence>
<dbReference type="AlphaFoldDB" id="A0A7D7NAS9"/>